<dbReference type="Proteomes" id="UP000463939">
    <property type="component" value="Chromosome"/>
</dbReference>
<evidence type="ECO:0000313" key="3">
    <source>
        <dbReference type="Proteomes" id="UP000463939"/>
    </source>
</evidence>
<feature type="chain" id="PRO_5032467786" description="Copper-binding protein" evidence="1">
    <location>
        <begin position="23"/>
        <end position="128"/>
    </location>
</feature>
<protein>
    <recommendedName>
        <fullName evidence="4">Copper-binding protein</fullName>
    </recommendedName>
</protein>
<keyword evidence="3" id="KW-1185">Reference proteome</keyword>
<proteinExistence type="predicted"/>
<dbReference type="RefSeq" id="WP_162085006.1">
    <property type="nucleotide sequence ID" value="NZ_AP021881.1"/>
</dbReference>
<dbReference type="KEGG" id="sniv:SFSGTM_19100"/>
<evidence type="ECO:0000313" key="2">
    <source>
        <dbReference type="EMBL" id="BBP01202.1"/>
    </source>
</evidence>
<gene>
    <name evidence="2" type="ORF">SFSGTM_19100</name>
</gene>
<keyword evidence="1" id="KW-0732">Signal</keyword>
<name>A0A809S9X0_9PROT</name>
<sequence length="128" mass="14147">MNIKYVTFLLLANLFCSHASLASMIVMPPEAKTKTHADIPKVLSVMSMGQLQSVDVEAKTLRINGVVYSFAAGDMKFIGIAGGSIPSSQLKVGDWVHFWIKSSVTQQSSYQLERLELMVNPESRKVKQ</sequence>
<reference evidence="3" key="1">
    <citation type="submission" date="2019-11" db="EMBL/GenBank/DDBJ databases">
        <title>Isolation and characterization of a novel species in the genus Sulfuriferula.</title>
        <authorList>
            <person name="Mochizuki J."/>
            <person name="Kojima H."/>
            <person name="Fukui M."/>
        </authorList>
    </citation>
    <scope>NUCLEOTIDE SEQUENCE [LARGE SCALE GENOMIC DNA]</scope>
    <source>
        <strain evidence="3">SGTM</strain>
    </source>
</reference>
<accession>A0A809S9X0</accession>
<dbReference type="EMBL" id="AP021881">
    <property type="protein sequence ID" value="BBP01202.1"/>
    <property type="molecule type" value="Genomic_DNA"/>
</dbReference>
<dbReference type="AlphaFoldDB" id="A0A809S9X0"/>
<evidence type="ECO:0000256" key="1">
    <source>
        <dbReference type="SAM" id="SignalP"/>
    </source>
</evidence>
<organism evidence="2 3">
    <name type="scientific">Sulfuriferula nivalis</name>
    <dbReference type="NCBI Taxonomy" id="2675298"/>
    <lineage>
        <taxon>Bacteria</taxon>
        <taxon>Pseudomonadati</taxon>
        <taxon>Pseudomonadota</taxon>
        <taxon>Betaproteobacteria</taxon>
        <taxon>Nitrosomonadales</taxon>
        <taxon>Sulfuricellaceae</taxon>
        <taxon>Sulfuriferula</taxon>
    </lineage>
</organism>
<feature type="signal peptide" evidence="1">
    <location>
        <begin position="1"/>
        <end position="22"/>
    </location>
</feature>
<evidence type="ECO:0008006" key="4">
    <source>
        <dbReference type="Google" id="ProtNLM"/>
    </source>
</evidence>